<dbReference type="GO" id="GO:0015074">
    <property type="term" value="P:DNA integration"/>
    <property type="evidence" value="ECO:0007669"/>
    <property type="project" value="InterPro"/>
</dbReference>
<dbReference type="InterPro" id="IPR036397">
    <property type="entry name" value="RNaseH_sf"/>
</dbReference>
<sequence>MLNPDEVVIPLRKSLSETDDQSSAKDVPGGPIKPLEVPPGAVVEFTLRKSCPNSTTHFLWTRRTNAVVLHACMGHAPNDVLRKMVSNGMVTGAKMPTSSKNSSQCRGCQQGKMVQKPFPSNPNKSKYKPFEFLHFDICGAMEEESLGGSRYLLLITDEASGCMSGFCLRPRSESERCLHRFIIKVEKQFDARVKFVRHDGVKEFKTTSLLPYYDDHGIEVQPTVRYAHQPNATAERANRTIVTIGRSMLKKVVLGSCTCKLSLGHRRGLERGEGRHLRS</sequence>
<dbReference type="InterPro" id="IPR039537">
    <property type="entry name" value="Retrotran_Ty1/copia-like"/>
</dbReference>
<dbReference type="InterPro" id="IPR012337">
    <property type="entry name" value="RNaseH-like_sf"/>
</dbReference>
<protein>
    <submittedName>
        <fullName evidence="3">Unnamed protein product</fullName>
    </submittedName>
</protein>
<dbReference type="InterPro" id="IPR001584">
    <property type="entry name" value="Integrase_cat-core"/>
</dbReference>
<feature type="domain" description="Integrase catalytic" evidence="2">
    <location>
        <begin position="125"/>
        <end position="241"/>
    </location>
</feature>
<dbReference type="PANTHER" id="PTHR42648:SF28">
    <property type="entry name" value="TRANSPOSON-ENCODED PROTEIN WITH RIBONUCLEASE H-LIKE AND RETROVIRUS ZINC FINGER-LIKE DOMAINS"/>
    <property type="match status" value="1"/>
</dbReference>
<dbReference type="PANTHER" id="PTHR42648">
    <property type="entry name" value="TRANSPOSASE, PUTATIVE-RELATED"/>
    <property type="match status" value="1"/>
</dbReference>
<dbReference type="OrthoDB" id="104418at2759"/>
<dbReference type="PROSITE" id="PS50994">
    <property type="entry name" value="INTEGRASE"/>
    <property type="match status" value="1"/>
</dbReference>
<dbReference type="Proteomes" id="UP001165121">
    <property type="component" value="Unassembled WGS sequence"/>
</dbReference>
<evidence type="ECO:0000313" key="3">
    <source>
        <dbReference type="EMBL" id="GMF64291.1"/>
    </source>
</evidence>
<accession>A0A9W7D7X7</accession>
<dbReference type="SUPFAM" id="SSF53098">
    <property type="entry name" value="Ribonuclease H-like"/>
    <property type="match status" value="1"/>
</dbReference>
<reference evidence="3" key="1">
    <citation type="submission" date="2023-04" db="EMBL/GenBank/DDBJ databases">
        <title>Phytophthora fragariaefolia NBRC 109709.</title>
        <authorList>
            <person name="Ichikawa N."/>
            <person name="Sato H."/>
            <person name="Tonouchi N."/>
        </authorList>
    </citation>
    <scope>NUCLEOTIDE SEQUENCE</scope>
    <source>
        <strain evidence="3">NBRC 109709</strain>
    </source>
</reference>
<dbReference type="InterPro" id="IPR025724">
    <property type="entry name" value="GAG-pre-integrase_dom"/>
</dbReference>
<dbReference type="AlphaFoldDB" id="A0A9W7D7X7"/>
<keyword evidence="4" id="KW-1185">Reference proteome</keyword>
<comment type="caution">
    <text evidence="3">The sequence shown here is derived from an EMBL/GenBank/DDBJ whole genome shotgun (WGS) entry which is preliminary data.</text>
</comment>
<evidence type="ECO:0000259" key="2">
    <source>
        <dbReference type="PROSITE" id="PS50994"/>
    </source>
</evidence>
<name>A0A9W7D7X7_9STRA</name>
<feature type="region of interest" description="Disordered" evidence="1">
    <location>
        <begin position="13"/>
        <end position="35"/>
    </location>
</feature>
<organism evidence="3 4">
    <name type="scientific">Phytophthora fragariaefolia</name>
    <dbReference type="NCBI Taxonomy" id="1490495"/>
    <lineage>
        <taxon>Eukaryota</taxon>
        <taxon>Sar</taxon>
        <taxon>Stramenopiles</taxon>
        <taxon>Oomycota</taxon>
        <taxon>Peronosporomycetes</taxon>
        <taxon>Peronosporales</taxon>
        <taxon>Peronosporaceae</taxon>
        <taxon>Phytophthora</taxon>
    </lineage>
</organism>
<evidence type="ECO:0000256" key="1">
    <source>
        <dbReference type="SAM" id="MobiDB-lite"/>
    </source>
</evidence>
<dbReference type="Pfam" id="PF13976">
    <property type="entry name" value="gag_pre-integrs"/>
    <property type="match status" value="1"/>
</dbReference>
<dbReference type="EMBL" id="BSXT01007847">
    <property type="protein sequence ID" value="GMF64291.1"/>
    <property type="molecule type" value="Genomic_DNA"/>
</dbReference>
<proteinExistence type="predicted"/>
<dbReference type="GO" id="GO:0003676">
    <property type="term" value="F:nucleic acid binding"/>
    <property type="evidence" value="ECO:0007669"/>
    <property type="project" value="InterPro"/>
</dbReference>
<evidence type="ECO:0000313" key="4">
    <source>
        <dbReference type="Proteomes" id="UP001165121"/>
    </source>
</evidence>
<gene>
    <name evidence="3" type="ORF">Pfra01_002811900</name>
</gene>
<dbReference type="Gene3D" id="3.30.420.10">
    <property type="entry name" value="Ribonuclease H-like superfamily/Ribonuclease H"/>
    <property type="match status" value="1"/>
</dbReference>